<organism evidence="5">
    <name type="scientific">Aureoumbra lagunensis</name>
    <dbReference type="NCBI Taxonomy" id="44058"/>
    <lineage>
        <taxon>Eukaryota</taxon>
        <taxon>Sar</taxon>
        <taxon>Stramenopiles</taxon>
        <taxon>Ochrophyta</taxon>
        <taxon>Pelagophyceae</taxon>
        <taxon>Pelagomonadales</taxon>
        <taxon>Aureoumbra</taxon>
    </lineage>
</organism>
<accession>A0A7S3NLK9</accession>
<reference evidence="5" key="1">
    <citation type="submission" date="2021-01" db="EMBL/GenBank/DDBJ databases">
        <authorList>
            <person name="Corre E."/>
            <person name="Pelletier E."/>
            <person name="Niang G."/>
            <person name="Scheremetjew M."/>
            <person name="Finn R."/>
            <person name="Kale V."/>
            <person name="Holt S."/>
            <person name="Cochrane G."/>
            <person name="Meng A."/>
            <person name="Brown T."/>
            <person name="Cohen L."/>
        </authorList>
    </citation>
    <scope>NUCLEOTIDE SEQUENCE</scope>
    <source>
        <strain evidence="5">CCMP1510</strain>
    </source>
</reference>
<dbReference type="EMBL" id="HBIJ01009150">
    <property type="protein sequence ID" value="CAE0365694.1"/>
    <property type="molecule type" value="Transcribed_RNA"/>
</dbReference>
<evidence type="ECO:0000256" key="2">
    <source>
        <dbReference type="ARBA" id="ARBA00022679"/>
    </source>
</evidence>
<dbReference type="InterPro" id="IPR006598">
    <property type="entry name" value="CAP10"/>
</dbReference>
<sequence length="353" mass="41082">MKMTKLYELILLRFYVGIEGQRIMNQVENDYDVYSYFRRYENTIPHCDQNMQLKQRKKTGGTCIYISPRGHIIHARDLHNESGSGKQMLMDMMIRGVLKEMVREKIKLFTQSNWISFFMVYTASGPIRDENFPMLAFGKRYPNTQPGLLIPNPFFVTPRWWDDNVASMLQKSVSRPWHERSPKALFRGACGPGAHARFELLRLRDPQNLLDVGFTKVDGYSNVKECVSDLAFQLNGTKDDIEFILNHRIKAHVPQTNFSYYRYLLHMPGSATGSYSRNLQYLWSHGSVVLIWKNTASEWYYQHLRDGVHYVSVDVTNIYPLLQSLDADPYLQLRLRRGSTSFASTYLSGRSLT</sequence>
<dbReference type="AlphaFoldDB" id="A0A7S3NLK9"/>
<evidence type="ECO:0000313" key="5">
    <source>
        <dbReference type="EMBL" id="CAE0365694.1"/>
    </source>
</evidence>
<gene>
    <name evidence="5" type="ORF">ALAG00032_LOCUS6438</name>
</gene>
<feature type="chain" id="PRO_5030776049" description="Glycosyl transferase CAP10 domain-containing protein" evidence="3">
    <location>
        <begin position="21"/>
        <end position="353"/>
    </location>
</feature>
<proteinExistence type="inferred from homology"/>
<dbReference type="PANTHER" id="PTHR12203">
    <property type="entry name" value="KDEL LYS-ASP-GLU-LEU CONTAINING - RELATED"/>
    <property type="match status" value="1"/>
</dbReference>
<name>A0A7S3NLK9_9STRA</name>
<dbReference type="PANTHER" id="PTHR12203:SF35">
    <property type="entry name" value="PROTEIN O-GLUCOSYLTRANSFERASE 1"/>
    <property type="match status" value="1"/>
</dbReference>
<keyword evidence="3" id="KW-0732">Signal</keyword>
<keyword evidence="2" id="KW-0808">Transferase</keyword>
<dbReference type="GO" id="GO:0016740">
    <property type="term" value="F:transferase activity"/>
    <property type="evidence" value="ECO:0007669"/>
    <property type="project" value="UniProtKB-KW"/>
</dbReference>
<feature type="domain" description="Glycosyl transferase CAP10" evidence="4">
    <location>
        <begin position="159"/>
        <end position="316"/>
    </location>
</feature>
<feature type="signal peptide" evidence="3">
    <location>
        <begin position="1"/>
        <end position="20"/>
    </location>
</feature>
<evidence type="ECO:0000259" key="4">
    <source>
        <dbReference type="Pfam" id="PF05686"/>
    </source>
</evidence>
<evidence type="ECO:0000256" key="3">
    <source>
        <dbReference type="SAM" id="SignalP"/>
    </source>
</evidence>
<protein>
    <recommendedName>
        <fullName evidence="4">Glycosyl transferase CAP10 domain-containing protein</fullName>
    </recommendedName>
</protein>
<dbReference type="InterPro" id="IPR051091">
    <property type="entry name" value="O-Glucosyltr/Glycosyltrsf_90"/>
</dbReference>
<dbReference type="Pfam" id="PF05686">
    <property type="entry name" value="Glyco_transf_90"/>
    <property type="match status" value="1"/>
</dbReference>
<comment type="similarity">
    <text evidence="1">Belongs to the glycosyltransferase 90 family.</text>
</comment>
<evidence type="ECO:0000256" key="1">
    <source>
        <dbReference type="ARBA" id="ARBA00010118"/>
    </source>
</evidence>